<reference evidence="1 2" key="1">
    <citation type="journal article" date="2016" name="Nat. Commun.">
        <title>Thousands of microbial genomes shed light on interconnected biogeochemical processes in an aquifer system.</title>
        <authorList>
            <person name="Anantharaman K."/>
            <person name="Brown C.T."/>
            <person name="Hug L.A."/>
            <person name="Sharon I."/>
            <person name="Castelle C.J."/>
            <person name="Probst A.J."/>
            <person name="Thomas B.C."/>
            <person name="Singh A."/>
            <person name="Wilkins M.J."/>
            <person name="Karaoz U."/>
            <person name="Brodie E.L."/>
            <person name="Williams K.H."/>
            <person name="Hubbard S.S."/>
            <person name="Banfield J.F."/>
        </authorList>
    </citation>
    <scope>NUCLEOTIDE SEQUENCE [LARGE SCALE GENOMIC DNA]</scope>
</reference>
<comment type="caution">
    <text evidence="1">The sequence shown here is derived from an EMBL/GenBank/DDBJ whole genome shotgun (WGS) entry which is preliminary data.</text>
</comment>
<evidence type="ECO:0008006" key="3">
    <source>
        <dbReference type="Google" id="ProtNLM"/>
    </source>
</evidence>
<dbReference type="Proteomes" id="UP000178385">
    <property type="component" value="Unassembled WGS sequence"/>
</dbReference>
<organism evidence="1 2">
    <name type="scientific">Candidatus Buchananbacteria bacterium RIFCSPHIGHO2_01_FULL_47_11b</name>
    <dbReference type="NCBI Taxonomy" id="1797537"/>
    <lineage>
        <taxon>Bacteria</taxon>
        <taxon>Candidatus Buchananiibacteriota</taxon>
    </lineage>
</organism>
<evidence type="ECO:0000313" key="1">
    <source>
        <dbReference type="EMBL" id="OGY47624.1"/>
    </source>
</evidence>
<protein>
    <recommendedName>
        <fullName evidence="3">HTH arsR-type domain-containing protein</fullName>
    </recommendedName>
</protein>
<dbReference type="EMBL" id="MHIG01000011">
    <property type="protein sequence ID" value="OGY47624.1"/>
    <property type="molecule type" value="Genomic_DNA"/>
</dbReference>
<gene>
    <name evidence="1" type="ORF">A2840_01230</name>
</gene>
<dbReference type="InterPro" id="IPR036390">
    <property type="entry name" value="WH_DNA-bd_sf"/>
</dbReference>
<dbReference type="InterPro" id="IPR036388">
    <property type="entry name" value="WH-like_DNA-bd_sf"/>
</dbReference>
<dbReference type="AlphaFoldDB" id="A0A1G1Y613"/>
<proteinExistence type="predicted"/>
<accession>A0A1G1Y613</accession>
<dbReference type="Gene3D" id="1.10.10.10">
    <property type="entry name" value="Winged helix-like DNA-binding domain superfamily/Winged helix DNA-binding domain"/>
    <property type="match status" value="1"/>
</dbReference>
<name>A0A1G1Y613_9BACT</name>
<dbReference type="SUPFAM" id="SSF46785">
    <property type="entry name" value="Winged helix' DNA-binding domain"/>
    <property type="match status" value="1"/>
</dbReference>
<evidence type="ECO:0000313" key="2">
    <source>
        <dbReference type="Proteomes" id="UP000178385"/>
    </source>
</evidence>
<sequence length="196" mass="22915">MLEQLFGSKTRVKLLQLFLNNPQQPFYLRELARELKSQLNSIRREVANLEQIGIIKSAQTAEAEQKPTRFKKTAKKFFLADSNFILYPELKALLLKAHLLLERDFVKQVERLGRVKLFILTGVFVGLEGMATDMLLVGSVNHQRVDRLVKQFQKELSHEINYTVMSLKEFKYRKDITDRFLYDILEGEKIVVLNEI</sequence>